<dbReference type="RefSeq" id="WP_028930660.1">
    <property type="nucleotide sequence ID" value="NZ_AUII01000013.1"/>
</dbReference>
<evidence type="ECO:0000313" key="2">
    <source>
        <dbReference type="EMBL" id="GEL17660.1"/>
    </source>
</evidence>
<feature type="region of interest" description="Disordered" evidence="1">
    <location>
        <begin position="132"/>
        <end position="173"/>
    </location>
</feature>
<comment type="caution">
    <text evidence="2">The sequence shown here is derived from an EMBL/GenBank/DDBJ whole genome shotgun (WGS) entry which is preliminary data.</text>
</comment>
<dbReference type="STRING" id="1123024.GCA_000423625_02990"/>
<keyword evidence="3" id="KW-1185">Reference proteome</keyword>
<dbReference type="Proteomes" id="UP000321328">
    <property type="component" value="Unassembled WGS sequence"/>
</dbReference>
<evidence type="ECO:0000256" key="1">
    <source>
        <dbReference type="SAM" id="MobiDB-lite"/>
    </source>
</evidence>
<reference evidence="2 3" key="1">
    <citation type="submission" date="2019-07" db="EMBL/GenBank/DDBJ databases">
        <title>Whole genome shotgun sequence of Pseudonocardia asaccharolytica NBRC 16224.</title>
        <authorList>
            <person name="Hosoyama A."/>
            <person name="Uohara A."/>
            <person name="Ohji S."/>
            <person name="Ichikawa N."/>
        </authorList>
    </citation>
    <scope>NUCLEOTIDE SEQUENCE [LARGE SCALE GENOMIC DNA]</scope>
    <source>
        <strain evidence="2 3">NBRC 16224</strain>
    </source>
</reference>
<feature type="compositionally biased region" description="Low complexity" evidence="1">
    <location>
        <begin position="137"/>
        <end position="167"/>
    </location>
</feature>
<accession>A0A511CYM2</accession>
<sequence>MELGTYAPRPREESIGDQLQAKEAVDRPLIVFVREHRTGITTRFKPDGDGVGIILDIADVHTNEVWLDVLWMNGAVVDNLAPYVGQAVPIKLVWASPKNGGNPYISLVALDGPQLAQAQTWAAANPTRFDDERANRSAAAEADDAQTQAASTSSPPSAPAPAAGSAPLDPNDPAVAALLAQLNAQQTTAS</sequence>
<dbReference type="AlphaFoldDB" id="A0A511CYM2"/>
<name>A0A511CYM2_9PSEU</name>
<gene>
    <name evidence="2" type="ORF">PA7_14970</name>
</gene>
<protein>
    <submittedName>
        <fullName evidence="2">Uncharacterized protein</fullName>
    </submittedName>
</protein>
<organism evidence="2 3">
    <name type="scientific">Pseudonocardia asaccharolytica DSM 44247 = NBRC 16224</name>
    <dbReference type="NCBI Taxonomy" id="1123024"/>
    <lineage>
        <taxon>Bacteria</taxon>
        <taxon>Bacillati</taxon>
        <taxon>Actinomycetota</taxon>
        <taxon>Actinomycetes</taxon>
        <taxon>Pseudonocardiales</taxon>
        <taxon>Pseudonocardiaceae</taxon>
        <taxon>Pseudonocardia</taxon>
    </lineage>
</organism>
<evidence type="ECO:0000313" key="3">
    <source>
        <dbReference type="Proteomes" id="UP000321328"/>
    </source>
</evidence>
<dbReference type="EMBL" id="BJVI01000011">
    <property type="protein sequence ID" value="GEL17660.1"/>
    <property type="molecule type" value="Genomic_DNA"/>
</dbReference>
<proteinExistence type="predicted"/>